<sequence>MSRIHSTSERKNPPDFRWEGAKCEFIFSMQDFFFCSRISIDVKFQSEVIEWPLTMTDCSKN</sequence>
<dbReference type="EMBL" id="NEWL01000005">
    <property type="protein sequence ID" value="OXB90345.1"/>
    <property type="molecule type" value="Genomic_DNA"/>
</dbReference>
<evidence type="ECO:0000313" key="1">
    <source>
        <dbReference type="EMBL" id="OXB90345.1"/>
    </source>
</evidence>
<name>A0ABX4DJ54_9BACL</name>
<comment type="caution">
    <text evidence="1">The sequence shown here is derived from an EMBL/GenBank/DDBJ whole genome shotgun (WGS) entry which is preliminary data.</text>
</comment>
<keyword evidence="2" id="KW-1185">Reference proteome</keyword>
<evidence type="ECO:0000313" key="2">
    <source>
        <dbReference type="Proteomes" id="UP000198364"/>
    </source>
</evidence>
<gene>
    <name evidence="1" type="ORF">B9L21_06230</name>
</gene>
<protein>
    <submittedName>
        <fullName evidence="1">Uncharacterized protein</fullName>
    </submittedName>
</protein>
<reference evidence="1 2" key="1">
    <citation type="submission" date="2017-05" db="EMBL/GenBank/DDBJ databases">
        <title>The genome sequence of Geobacillus uzenensis BGSC 92A1.</title>
        <authorList>
            <person name="Ramaloko W.T."/>
            <person name="Koen N."/>
            <person name="Polliack S."/>
            <person name="Aliyu H."/>
            <person name="Lebre P."/>
            <person name="Mohr T."/>
            <person name="Oswald F."/>
            <person name="Zwick M."/>
            <person name="Neumann A."/>
            <person name="Syldatk C."/>
            <person name="Cowan D."/>
            <person name="De Maayer P."/>
        </authorList>
    </citation>
    <scope>NUCLEOTIDE SEQUENCE [LARGE SCALE GENOMIC DNA]</scope>
    <source>
        <strain evidence="1 2">BGSC 92A1</strain>
    </source>
</reference>
<accession>A0ABX4DJ54</accession>
<dbReference type="Proteomes" id="UP000198364">
    <property type="component" value="Unassembled WGS sequence"/>
</dbReference>
<proteinExistence type="predicted"/>
<organism evidence="1 2">
    <name type="scientific">Geobacillus uzenensis</name>
    <dbReference type="NCBI Taxonomy" id="129339"/>
    <lineage>
        <taxon>Bacteria</taxon>
        <taxon>Bacillati</taxon>
        <taxon>Bacillota</taxon>
        <taxon>Bacilli</taxon>
        <taxon>Bacillales</taxon>
        <taxon>Anoxybacillaceae</taxon>
        <taxon>Geobacillus</taxon>
    </lineage>
</organism>